<reference evidence="13" key="2">
    <citation type="journal article" date="2010" name="Stand. Genomic Sci.">
        <title>Complete genome sequence of Vulcanisaeta distributa type strain (IC-017T).</title>
        <authorList>
            <person name="Mavromatis K."/>
            <person name="Sikorski J."/>
            <person name="Pabst E."/>
            <person name="Teshima H."/>
            <person name="Lapidus A."/>
            <person name="Lucas S."/>
            <person name="Nolan M."/>
            <person name="Glavina Del Rio T."/>
            <person name="Cheng J."/>
            <person name="Bruce D."/>
            <person name="Goodwin L."/>
            <person name="Pitluck S."/>
            <person name="Liolios K."/>
            <person name="Ivanova N."/>
            <person name="Mikhailova N."/>
            <person name="Pati A."/>
            <person name="Chen A."/>
            <person name="Palaniappan K."/>
            <person name="Land M."/>
            <person name="Hauser L."/>
            <person name="Chang Y."/>
            <person name="Jeffries C."/>
            <person name="Rohde M."/>
            <person name="Spring S."/>
            <person name="Goker M."/>
            <person name="Wirth R."/>
            <person name="Woyke T."/>
            <person name="Bristow J."/>
            <person name="Eisen J."/>
            <person name="Markowitz V."/>
            <person name="Hugenholtz P."/>
            <person name="Klenk H."/>
            <person name="Kyrpides N."/>
        </authorList>
    </citation>
    <scope>NUCLEOTIDE SEQUENCE [LARGE SCALE GENOMIC DNA]</scope>
    <source>
        <strain evidence="13">DSM 14429 / JCM 11212 / NBRC 100878 / IC-017</strain>
    </source>
</reference>
<dbReference type="GO" id="GO:0000287">
    <property type="term" value="F:magnesium ion binding"/>
    <property type="evidence" value="ECO:0007669"/>
    <property type="project" value="UniProtKB-UniRule"/>
</dbReference>
<dbReference type="Gene3D" id="3.40.1190.20">
    <property type="match status" value="1"/>
</dbReference>
<comment type="cofactor">
    <cofactor evidence="2 11">
        <name>Mg(2+)</name>
        <dbReference type="ChEBI" id="CHEBI:18420"/>
    </cofactor>
</comment>
<evidence type="ECO:0000256" key="9">
    <source>
        <dbReference type="ARBA" id="ARBA00022842"/>
    </source>
</evidence>
<dbReference type="KEGG" id="vdi:Vdis_0394"/>
<evidence type="ECO:0000256" key="2">
    <source>
        <dbReference type="ARBA" id="ARBA00001946"/>
    </source>
</evidence>
<dbReference type="EC" id="2.7.1.50" evidence="11"/>
<proteinExistence type="inferred from homology"/>
<dbReference type="OrthoDB" id="214286at2157"/>
<dbReference type="CDD" id="cd01170">
    <property type="entry name" value="THZ_kinase"/>
    <property type="match status" value="1"/>
</dbReference>
<evidence type="ECO:0000256" key="3">
    <source>
        <dbReference type="ARBA" id="ARBA00004868"/>
    </source>
</evidence>
<feature type="binding site" evidence="11">
    <location>
        <position position="119"/>
    </location>
    <ligand>
        <name>ATP</name>
        <dbReference type="ChEBI" id="CHEBI:30616"/>
    </ligand>
</feature>
<keyword evidence="5 11" id="KW-0479">Metal-binding</keyword>
<dbReference type="SUPFAM" id="SSF53613">
    <property type="entry name" value="Ribokinase-like"/>
    <property type="match status" value="1"/>
</dbReference>
<dbReference type="eggNOG" id="arCOG00019">
    <property type="taxonomic scope" value="Archaea"/>
</dbReference>
<sequence length="262" mass="28272">MINYWDDLQAIRRKRPLVHHLMNYVVMNDAANVTLAVGASPIMAHAREEVEELAAKADVLYINIGTLDDRWVESFILAGKAASRNNVPVLLDPVGAGATRFRTETVLRILDEVEVGVLKGNGGEMMALAGVAGMIKGVDSLGEASPEIAERLAREYGVTAVITGPRDYVSDGKRVAIVSNGTPMLQYITGSGCMVGSVIASFMAVNRDFLIASVEGLVTFEIAAEKAERKSSGPASLKVNLIDELYNMKPSDYEMARVELRG</sequence>
<evidence type="ECO:0000256" key="10">
    <source>
        <dbReference type="ARBA" id="ARBA00022977"/>
    </source>
</evidence>
<dbReference type="HAMAP" id="MF_00228">
    <property type="entry name" value="Thz_kinase"/>
    <property type="match status" value="1"/>
</dbReference>
<gene>
    <name evidence="11" type="primary">thiM</name>
    <name evidence="12" type="ordered locus">Vdis_0394</name>
</gene>
<evidence type="ECO:0000313" key="12">
    <source>
        <dbReference type="EMBL" id="ADN49795.1"/>
    </source>
</evidence>
<dbReference type="GO" id="GO:0009228">
    <property type="term" value="P:thiamine biosynthetic process"/>
    <property type="evidence" value="ECO:0007669"/>
    <property type="project" value="UniProtKB-KW"/>
</dbReference>
<keyword evidence="9 11" id="KW-0460">Magnesium</keyword>
<keyword evidence="7 11" id="KW-0418">Kinase</keyword>
<dbReference type="GO" id="GO:0004417">
    <property type="term" value="F:hydroxyethylthiazole kinase activity"/>
    <property type="evidence" value="ECO:0007669"/>
    <property type="project" value="UniProtKB-UniRule"/>
</dbReference>
<evidence type="ECO:0000313" key="13">
    <source>
        <dbReference type="Proteomes" id="UP000006681"/>
    </source>
</evidence>
<evidence type="ECO:0000256" key="1">
    <source>
        <dbReference type="ARBA" id="ARBA00001771"/>
    </source>
</evidence>
<comment type="pathway">
    <text evidence="3 11">Cofactor biosynthesis; thiamine diphosphate biosynthesis; 4-methyl-5-(2-phosphoethyl)-thiazole from 5-(2-hydroxyethyl)-4-methylthiazole: step 1/1.</text>
</comment>
<dbReference type="Proteomes" id="UP000006681">
    <property type="component" value="Chromosome"/>
</dbReference>
<keyword evidence="6 11" id="KW-0547">Nucleotide-binding</keyword>
<evidence type="ECO:0000256" key="8">
    <source>
        <dbReference type="ARBA" id="ARBA00022840"/>
    </source>
</evidence>
<dbReference type="GO" id="GO:0005524">
    <property type="term" value="F:ATP binding"/>
    <property type="evidence" value="ECO:0007669"/>
    <property type="project" value="UniProtKB-UniRule"/>
</dbReference>
<evidence type="ECO:0000256" key="4">
    <source>
        <dbReference type="ARBA" id="ARBA00022679"/>
    </source>
</evidence>
<dbReference type="GeneID" id="9751312"/>
<feature type="binding site" evidence="11">
    <location>
        <position position="190"/>
    </location>
    <ligand>
        <name>substrate</name>
    </ligand>
</feature>
<organism evidence="12 13">
    <name type="scientific">Vulcanisaeta distributa (strain DSM 14429 / JCM 11212 / NBRC 100878 / IC-017)</name>
    <dbReference type="NCBI Taxonomy" id="572478"/>
    <lineage>
        <taxon>Archaea</taxon>
        <taxon>Thermoproteota</taxon>
        <taxon>Thermoprotei</taxon>
        <taxon>Thermoproteales</taxon>
        <taxon>Thermoproteaceae</taxon>
        <taxon>Vulcanisaeta</taxon>
    </lineage>
</organism>
<dbReference type="PIRSF" id="PIRSF000513">
    <property type="entry name" value="Thz_kinase"/>
    <property type="match status" value="1"/>
</dbReference>
<evidence type="ECO:0000256" key="11">
    <source>
        <dbReference type="HAMAP-Rule" id="MF_00228"/>
    </source>
</evidence>
<reference evidence="12 13" key="1">
    <citation type="journal article" date="2010" name="Stand. Genomic Sci.">
        <title>Complete genome sequence of Vulcanisaeta distributa type strain (IC-017).</title>
        <authorList>
            <person name="Mavromatis K."/>
            <person name="Sikorski J."/>
            <person name="Pabst E."/>
            <person name="Teshima H."/>
            <person name="Lapidus A."/>
            <person name="Lucas S."/>
            <person name="Nolan M."/>
            <person name="Glavina Del Rio T."/>
            <person name="Cheng J.F."/>
            <person name="Bruce D."/>
            <person name="Goodwin L."/>
            <person name="Pitluck S."/>
            <person name="Liolios K."/>
            <person name="Ivanova N."/>
            <person name="Mikhailova N."/>
            <person name="Pati A."/>
            <person name="Chen A."/>
            <person name="Palaniappan K."/>
            <person name="Land M."/>
            <person name="Hauser L."/>
            <person name="Chang Y.J."/>
            <person name="Jeffries C.D."/>
            <person name="Rohde M."/>
            <person name="Spring S."/>
            <person name="Goker M."/>
            <person name="Wirth R."/>
            <person name="Woyke T."/>
            <person name="Bristow J."/>
            <person name="Eisen J.A."/>
            <person name="Markowitz V."/>
            <person name="Hugenholtz P."/>
            <person name="Klenk H.P."/>
            <person name="Kyrpides N.C."/>
        </authorList>
    </citation>
    <scope>NUCLEOTIDE SEQUENCE [LARGE SCALE GENOMIC DNA]</scope>
    <source>
        <strain evidence="13">DSM 14429 / JCM 11212 / NBRC 100878 / IC-017</strain>
    </source>
</reference>
<dbReference type="RefSeq" id="WP_013335520.1">
    <property type="nucleotide sequence ID" value="NC_014537.1"/>
</dbReference>
<feature type="binding site" evidence="11">
    <location>
        <position position="163"/>
    </location>
    <ligand>
        <name>ATP</name>
        <dbReference type="ChEBI" id="CHEBI:30616"/>
    </ligand>
</feature>
<keyword evidence="10 11" id="KW-0784">Thiamine biosynthesis</keyword>
<accession>E1QTZ8</accession>
<dbReference type="STRING" id="572478.Vdis_0394"/>
<comment type="catalytic activity">
    <reaction evidence="1 11">
        <text>5-(2-hydroxyethyl)-4-methylthiazole + ATP = 4-methyl-5-(2-phosphooxyethyl)-thiazole + ADP + H(+)</text>
        <dbReference type="Rhea" id="RHEA:24212"/>
        <dbReference type="ChEBI" id="CHEBI:15378"/>
        <dbReference type="ChEBI" id="CHEBI:17957"/>
        <dbReference type="ChEBI" id="CHEBI:30616"/>
        <dbReference type="ChEBI" id="CHEBI:58296"/>
        <dbReference type="ChEBI" id="CHEBI:456216"/>
        <dbReference type="EC" id="2.7.1.50"/>
    </reaction>
</comment>
<dbReference type="AlphaFoldDB" id="E1QTZ8"/>
<dbReference type="NCBIfam" id="NF006830">
    <property type="entry name" value="PRK09355.1"/>
    <property type="match status" value="1"/>
</dbReference>
<comment type="similarity">
    <text evidence="11">Belongs to the Thz kinase family.</text>
</comment>
<evidence type="ECO:0000256" key="5">
    <source>
        <dbReference type="ARBA" id="ARBA00022723"/>
    </source>
</evidence>
<comment type="function">
    <text evidence="11">Catalyzes the phosphorylation of the hydroxyl group of 4-methyl-5-beta-hydroxyethylthiazole (THZ).</text>
</comment>
<dbReference type="InterPro" id="IPR000417">
    <property type="entry name" value="Hyethyz_kinase"/>
</dbReference>
<keyword evidence="13" id="KW-1185">Reference proteome</keyword>
<evidence type="ECO:0000256" key="7">
    <source>
        <dbReference type="ARBA" id="ARBA00022777"/>
    </source>
</evidence>
<name>E1QTZ8_VULDI</name>
<dbReference type="Pfam" id="PF02110">
    <property type="entry name" value="HK"/>
    <property type="match status" value="1"/>
</dbReference>
<dbReference type="InterPro" id="IPR029056">
    <property type="entry name" value="Ribokinase-like"/>
</dbReference>
<dbReference type="UniPathway" id="UPA00060">
    <property type="reaction ID" value="UER00139"/>
</dbReference>
<dbReference type="GO" id="GO:0009229">
    <property type="term" value="P:thiamine diphosphate biosynthetic process"/>
    <property type="evidence" value="ECO:0007669"/>
    <property type="project" value="UniProtKB-UniRule"/>
</dbReference>
<feature type="binding site" evidence="11">
    <location>
        <position position="43"/>
    </location>
    <ligand>
        <name>substrate</name>
    </ligand>
</feature>
<keyword evidence="4 11" id="KW-0808">Transferase</keyword>
<keyword evidence="8 11" id="KW-0067">ATP-binding</keyword>
<dbReference type="HOGENOM" id="CLU_019943_0_1_2"/>
<dbReference type="EMBL" id="CP002100">
    <property type="protein sequence ID" value="ADN49795.1"/>
    <property type="molecule type" value="Genomic_DNA"/>
</dbReference>
<dbReference type="PRINTS" id="PR01099">
    <property type="entry name" value="HYETHTZKNASE"/>
</dbReference>
<dbReference type="NCBIfam" id="TIGR00694">
    <property type="entry name" value="thiM"/>
    <property type="match status" value="1"/>
</dbReference>
<protein>
    <recommendedName>
        <fullName evidence="11">Hydroxyethylthiazole kinase</fullName>
        <ecNumber evidence="11">2.7.1.50</ecNumber>
    </recommendedName>
    <alternativeName>
        <fullName evidence="11">4-methyl-5-beta-hydroxyethylthiazole kinase</fullName>
        <shortName evidence="11">TH kinase</shortName>
        <shortName evidence="11">Thz kinase</shortName>
    </alternativeName>
</protein>
<evidence type="ECO:0000256" key="6">
    <source>
        <dbReference type="ARBA" id="ARBA00022741"/>
    </source>
</evidence>